<dbReference type="KEGG" id="aab:A4R43_09850"/>
<dbReference type="AlphaFoldDB" id="A0A344L423"/>
<keyword evidence="2" id="KW-1185">Reference proteome</keyword>
<organism evidence="1 2">
    <name type="scientific">Amycolatopsis albispora</name>
    <dbReference type="NCBI Taxonomy" id="1804986"/>
    <lineage>
        <taxon>Bacteria</taxon>
        <taxon>Bacillati</taxon>
        <taxon>Actinomycetota</taxon>
        <taxon>Actinomycetes</taxon>
        <taxon>Pseudonocardiales</taxon>
        <taxon>Pseudonocardiaceae</taxon>
        <taxon>Amycolatopsis</taxon>
    </lineage>
</organism>
<dbReference type="Proteomes" id="UP000250434">
    <property type="component" value="Chromosome"/>
</dbReference>
<proteinExistence type="predicted"/>
<evidence type="ECO:0008006" key="3">
    <source>
        <dbReference type="Google" id="ProtNLM"/>
    </source>
</evidence>
<evidence type="ECO:0000313" key="1">
    <source>
        <dbReference type="EMBL" id="AXB42797.1"/>
    </source>
</evidence>
<name>A0A344L423_9PSEU</name>
<reference evidence="1 2" key="1">
    <citation type="submission" date="2016-04" db="EMBL/GenBank/DDBJ databases">
        <title>Complete genome sequence and analysis of deep-sea sediment isolate, Amycolatopsis sp. WP1.</title>
        <authorList>
            <person name="Wang H."/>
            <person name="Chen S."/>
            <person name="Wu Q."/>
        </authorList>
    </citation>
    <scope>NUCLEOTIDE SEQUENCE [LARGE SCALE GENOMIC DNA]</scope>
    <source>
        <strain evidence="1 2">WP1</strain>
    </source>
</reference>
<sequence length="115" mass="12131">MTSGATPQRGFQVEPQELTAQVAALAALGDRTTGLVSSANRLAEQLPRLGTAPPALHLAMRLREAAGESGLSGEVTAADGRLNDYHRALHATVDRYTEAEADHQRVLRSAEDTGA</sequence>
<gene>
    <name evidence="1" type="ORF">A4R43_09850</name>
</gene>
<protein>
    <recommendedName>
        <fullName evidence="3">PE domain-containing protein</fullName>
    </recommendedName>
</protein>
<dbReference type="OrthoDB" id="3688895at2"/>
<dbReference type="EMBL" id="CP015163">
    <property type="protein sequence ID" value="AXB42797.1"/>
    <property type="molecule type" value="Genomic_DNA"/>
</dbReference>
<evidence type="ECO:0000313" key="2">
    <source>
        <dbReference type="Proteomes" id="UP000250434"/>
    </source>
</evidence>
<accession>A0A344L423</accession>